<dbReference type="PANTHER" id="PTHR46566">
    <property type="entry name" value="1-PHOSPHOFRUCTOKINASE-RELATED"/>
    <property type="match status" value="1"/>
</dbReference>
<dbReference type="RefSeq" id="WP_172584971.1">
    <property type="nucleotide sequence ID" value="NZ_BLAM01000159.1"/>
</dbReference>
<comment type="caution">
    <text evidence="2">The sequence shown here is derived from an EMBL/GenBank/DDBJ whole genome shotgun (WGS) entry which is preliminary data.</text>
</comment>
<dbReference type="GO" id="GO:0008443">
    <property type="term" value="F:phosphofructokinase activity"/>
    <property type="evidence" value="ECO:0007669"/>
    <property type="project" value="TreeGrafter"/>
</dbReference>
<protein>
    <recommendedName>
        <fullName evidence="1">Carbohydrate kinase PfkB domain-containing protein</fullName>
    </recommendedName>
</protein>
<organism evidence="2">
    <name type="scientific">Ligilactobacillus agilis</name>
    <dbReference type="NCBI Taxonomy" id="1601"/>
    <lineage>
        <taxon>Bacteria</taxon>
        <taxon>Bacillati</taxon>
        <taxon>Bacillota</taxon>
        <taxon>Bacilli</taxon>
        <taxon>Lactobacillales</taxon>
        <taxon>Lactobacillaceae</taxon>
        <taxon>Ligilactobacillus</taxon>
    </lineage>
</organism>
<accession>A0A6F9XNA5</accession>
<evidence type="ECO:0000313" key="2">
    <source>
        <dbReference type="EMBL" id="GET06658.1"/>
    </source>
</evidence>
<dbReference type="Pfam" id="PF00294">
    <property type="entry name" value="PfkB"/>
    <property type="match status" value="1"/>
</dbReference>
<feature type="domain" description="Carbohydrate kinase PfkB" evidence="1">
    <location>
        <begin position="7"/>
        <end position="159"/>
    </location>
</feature>
<dbReference type="SUPFAM" id="SSF53613">
    <property type="entry name" value="Ribokinase-like"/>
    <property type="match status" value="1"/>
</dbReference>
<dbReference type="InterPro" id="IPR011611">
    <property type="entry name" value="PfkB_dom"/>
</dbReference>
<evidence type="ECO:0000259" key="1">
    <source>
        <dbReference type="Pfam" id="PF00294"/>
    </source>
</evidence>
<dbReference type="GO" id="GO:0005829">
    <property type="term" value="C:cytosol"/>
    <property type="evidence" value="ECO:0007669"/>
    <property type="project" value="TreeGrafter"/>
</dbReference>
<gene>
    <name evidence="2" type="ORF">SY212_16880</name>
</gene>
<dbReference type="PANTHER" id="PTHR46566:SF5">
    <property type="entry name" value="1-PHOSPHOFRUCTOKINASE"/>
    <property type="match status" value="1"/>
</dbReference>
<dbReference type="EMBL" id="BLAM01000159">
    <property type="protein sequence ID" value="GET06658.1"/>
    <property type="molecule type" value="Genomic_DNA"/>
</dbReference>
<dbReference type="InterPro" id="IPR029056">
    <property type="entry name" value="Ribokinase-like"/>
</dbReference>
<reference evidence="2" key="1">
    <citation type="submission" date="2019-10" db="EMBL/GenBank/DDBJ databases">
        <title>Lactobacillus agilis SY212 Whole Genome Sequencing Project.</title>
        <authorList>
            <person name="Suzuki S."/>
            <person name="Endo A."/>
            <person name="Maeno S."/>
            <person name="Shiwa Y."/>
            <person name="Matsutani M."/>
            <person name="Kajikawa A."/>
        </authorList>
    </citation>
    <scope>NUCLEOTIDE SEQUENCE</scope>
    <source>
        <strain evidence="2">SY212</strain>
    </source>
</reference>
<dbReference type="Proteomes" id="UP000494265">
    <property type="component" value="Unassembled WGS sequence"/>
</dbReference>
<proteinExistence type="predicted"/>
<sequence length="176" mass="19515">MIITLTMNPSVDYLYKLEKLSPGNLNRVTLISKMVGGKGINAARVSAILGTNTIAMGSIGGNNGDFIEKEIASDKFIPRFTKVDKETRNCYVILDKDNQKTEINEYGFPIENQTLNCIRKDVLSLISAENVSIISFNGSLPTNCPLDFYSNLISDIRKIDANIKILLVVWALSSRH</sequence>
<name>A0A6F9XNA5_9LACO</name>
<dbReference type="Gene3D" id="3.40.1190.20">
    <property type="match status" value="1"/>
</dbReference>
<dbReference type="AlphaFoldDB" id="A0A6F9XNA5"/>